<protein>
    <submittedName>
        <fullName evidence="1">Pimeloyl-ACP methyl ester carboxylesterase</fullName>
    </submittedName>
</protein>
<dbReference type="Proteomes" id="UP001519325">
    <property type="component" value="Unassembled WGS sequence"/>
</dbReference>
<proteinExistence type="predicted"/>
<sequence length="131" mass="14462">MPFLLAHRALSRRSDGGARVSGRVFDAVLPRRVANDVKDGGIATEAIPDVVAALRDFDLRDSLARYPGPTWLINGARDHVRAEERRSLNACPRGRLLVIPRTGHYLPLAEPVVFSRLILDVAAACHHREIP</sequence>
<dbReference type="Gene3D" id="3.40.50.1820">
    <property type="entry name" value="alpha/beta hydrolase"/>
    <property type="match status" value="1"/>
</dbReference>
<comment type="caution">
    <text evidence="1">The sequence shown here is derived from an EMBL/GenBank/DDBJ whole genome shotgun (WGS) entry which is preliminary data.</text>
</comment>
<dbReference type="SUPFAM" id="SSF53474">
    <property type="entry name" value="alpha/beta-Hydrolases"/>
    <property type="match status" value="1"/>
</dbReference>
<accession>A0ABS4QIC7</accession>
<organism evidence="1 2">
    <name type="scientific">Nocardia goodfellowii</name>
    <dbReference type="NCBI Taxonomy" id="882446"/>
    <lineage>
        <taxon>Bacteria</taxon>
        <taxon>Bacillati</taxon>
        <taxon>Actinomycetota</taxon>
        <taxon>Actinomycetes</taxon>
        <taxon>Mycobacteriales</taxon>
        <taxon>Nocardiaceae</taxon>
        <taxon>Nocardia</taxon>
    </lineage>
</organism>
<name>A0ABS4QIC7_9NOCA</name>
<reference evidence="1 2" key="1">
    <citation type="submission" date="2021-03" db="EMBL/GenBank/DDBJ databases">
        <title>Sequencing the genomes of 1000 actinobacteria strains.</title>
        <authorList>
            <person name="Klenk H.-P."/>
        </authorList>
    </citation>
    <scope>NUCLEOTIDE SEQUENCE [LARGE SCALE GENOMIC DNA]</scope>
    <source>
        <strain evidence="1 2">DSM 45516</strain>
    </source>
</reference>
<gene>
    <name evidence="1" type="ORF">BJ987_004360</name>
</gene>
<evidence type="ECO:0000313" key="2">
    <source>
        <dbReference type="Proteomes" id="UP001519325"/>
    </source>
</evidence>
<dbReference type="EMBL" id="JAGGMR010000001">
    <property type="protein sequence ID" value="MBP2191459.1"/>
    <property type="molecule type" value="Genomic_DNA"/>
</dbReference>
<dbReference type="RefSeq" id="WP_209899743.1">
    <property type="nucleotide sequence ID" value="NZ_JAGGMR010000001.1"/>
</dbReference>
<evidence type="ECO:0000313" key="1">
    <source>
        <dbReference type="EMBL" id="MBP2191459.1"/>
    </source>
</evidence>
<keyword evidence="2" id="KW-1185">Reference proteome</keyword>
<dbReference type="InterPro" id="IPR029058">
    <property type="entry name" value="AB_hydrolase_fold"/>
</dbReference>